<accession>A0A0F8YYZ1</accession>
<reference evidence="2" key="1">
    <citation type="journal article" date="2015" name="Nature">
        <title>Complex archaea that bridge the gap between prokaryotes and eukaryotes.</title>
        <authorList>
            <person name="Spang A."/>
            <person name="Saw J.H."/>
            <person name="Jorgensen S.L."/>
            <person name="Zaremba-Niedzwiedzka K."/>
            <person name="Martijn J."/>
            <person name="Lind A.E."/>
            <person name="van Eijk R."/>
            <person name="Schleper C."/>
            <person name="Guy L."/>
            <person name="Ettema T.J."/>
        </authorList>
    </citation>
    <scope>NUCLEOTIDE SEQUENCE</scope>
</reference>
<gene>
    <name evidence="2" type="ORF">LCGC14_2761350</name>
</gene>
<feature type="non-terminal residue" evidence="2">
    <location>
        <position position="1"/>
    </location>
</feature>
<protein>
    <submittedName>
        <fullName evidence="2">Uncharacterized protein</fullName>
    </submittedName>
</protein>
<evidence type="ECO:0000313" key="2">
    <source>
        <dbReference type="EMBL" id="KKK86628.1"/>
    </source>
</evidence>
<sequence>VNSYEDFSGEGQMQKMQEEITQTSEKEIIK</sequence>
<comment type="caution">
    <text evidence="2">The sequence shown here is derived from an EMBL/GenBank/DDBJ whole genome shotgun (WGS) entry which is preliminary data.</text>
</comment>
<proteinExistence type="predicted"/>
<dbReference type="EMBL" id="LAZR01050758">
    <property type="protein sequence ID" value="KKK86628.1"/>
    <property type="molecule type" value="Genomic_DNA"/>
</dbReference>
<feature type="region of interest" description="Disordered" evidence="1">
    <location>
        <begin position="1"/>
        <end position="30"/>
    </location>
</feature>
<evidence type="ECO:0000256" key="1">
    <source>
        <dbReference type="SAM" id="MobiDB-lite"/>
    </source>
</evidence>
<organism evidence="2">
    <name type="scientific">marine sediment metagenome</name>
    <dbReference type="NCBI Taxonomy" id="412755"/>
    <lineage>
        <taxon>unclassified sequences</taxon>
        <taxon>metagenomes</taxon>
        <taxon>ecological metagenomes</taxon>
    </lineage>
</organism>
<dbReference type="AlphaFoldDB" id="A0A0F8YYZ1"/>
<name>A0A0F8YYZ1_9ZZZZ</name>